<reference evidence="2 3" key="1">
    <citation type="submission" date="2020-05" db="EMBL/GenBank/DDBJ databases">
        <title>Horizontal transmission and recombination maintain forever young bacterial symbiont genomes.</title>
        <authorList>
            <person name="Russell S.L."/>
            <person name="Pepper-Tunick E."/>
            <person name="Svedberg J."/>
            <person name="Byrne A."/>
            <person name="Ruelas Castillo J."/>
            <person name="Vollmers C."/>
            <person name="Beinart R.A."/>
            <person name="Corbett-Detig R."/>
        </authorList>
    </citation>
    <scope>NUCLEOTIDE SEQUENCE [LARGE SCALE GENOMIC DNA]</scope>
    <source>
        <strain evidence="2">Santa_Monica_outfall</strain>
    </source>
</reference>
<evidence type="ECO:0000259" key="1">
    <source>
        <dbReference type="PROSITE" id="PS50113"/>
    </source>
</evidence>
<gene>
    <name evidence="2" type="ORF">HUE57_14570</name>
</gene>
<dbReference type="InterPro" id="IPR003018">
    <property type="entry name" value="GAF"/>
</dbReference>
<accession>A0A6N0HYD4</accession>
<dbReference type="InterPro" id="IPR029016">
    <property type="entry name" value="GAF-like_dom_sf"/>
</dbReference>
<dbReference type="Pfam" id="PF01590">
    <property type="entry name" value="GAF"/>
    <property type="match status" value="1"/>
</dbReference>
<dbReference type="InterPro" id="IPR000700">
    <property type="entry name" value="PAS-assoc_C"/>
</dbReference>
<keyword evidence="3" id="KW-1185">Reference proteome</keyword>
<sequence>MLRGFIIDIDERKRAEEAIRDLASSMASATGRELFEEMVLYLTRTLNVEYALIGAIEDENDQQVKVLSVSRKSELVEPFNYVLADTPCENVRREGICSYASGVAQQFPNDLLLTEMGIEGYVGVPIRNKGGRTMGLVVLLDTKPLLSVEIAKPTLAICADRISAEMVRMETEEQLKVPRSWLRSPVEPRVSFWPT</sequence>
<dbReference type="AlphaFoldDB" id="A0A6N0HYD4"/>
<dbReference type="EMBL" id="CP054491">
    <property type="protein sequence ID" value="QKQ27365.1"/>
    <property type="molecule type" value="Genomic_DNA"/>
</dbReference>
<evidence type="ECO:0000313" key="2">
    <source>
        <dbReference type="EMBL" id="QKQ27365.1"/>
    </source>
</evidence>
<organism evidence="2 3">
    <name type="scientific">Candidatus Reidiella endopervernicosa</name>
    <dbReference type="NCBI Taxonomy" id="2738883"/>
    <lineage>
        <taxon>Bacteria</taxon>
        <taxon>Pseudomonadati</taxon>
        <taxon>Pseudomonadota</taxon>
        <taxon>Gammaproteobacteria</taxon>
        <taxon>Candidatus Reidiella</taxon>
    </lineage>
</organism>
<dbReference type="KEGG" id="rev:HUE57_14570"/>
<proteinExistence type="predicted"/>
<feature type="domain" description="PAC" evidence="1">
    <location>
        <begin position="1"/>
        <end position="21"/>
    </location>
</feature>
<dbReference type="Proteomes" id="UP000509658">
    <property type="component" value="Chromosome"/>
</dbReference>
<dbReference type="SUPFAM" id="SSF55781">
    <property type="entry name" value="GAF domain-like"/>
    <property type="match status" value="1"/>
</dbReference>
<protein>
    <submittedName>
        <fullName evidence="2">GAF domain-containing protein</fullName>
    </submittedName>
</protein>
<dbReference type="PROSITE" id="PS50113">
    <property type="entry name" value="PAC"/>
    <property type="match status" value="1"/>
</dbReference>
<name>A0A6N0HYD4_9GAMM</name>
<evidence type="ECO:0000313" key="3">
    <source>
        <dbReference type="Proteomes" id="UP000509658"/>
    </source>
</evidence>
<dbReference type="Gene3D" id="3.30.450.40">
    <property type="match status" value="1"/>
</dbReference>